<gene>
    <name evidence="1" type="ORF">NCTC11470_01901</name>
</gene>
<organism evidence="1 2">
    <name type="scientific">Yersinia frederiksenii</name>
    <dbReference type="NCBI Taxonomy" id="29484"/>
    <lineage>
        <taxon>Bacteria</taxon>
        <taxon>Pseudomonadati</taxon>
        <taxon>Pseudomonadota</taxon>
        <taxon>Gammaproteobacteria</taxon>
        <taxon>Enterobacterales</taxon>
        <taxon>Yersiniaceae</taxon>
        <taxon>Yersinia</taxon>
    </lineage>
</organism>
<accession>A0A380PTB8</accession>
<dbReference type="AlphaFoldDB" id="A0A380PTB8"/>
<dbReference type="Proteomes" id="UP000254835">
    <property type="component" value="Unassembled WGS sequence"/>
</dbReference>
<evidence type="ECO:0000313" key="1">
    <source>
        <dbReference type="EMBL" id="SUP76846.1"/>
    </source>
</evidence>
<protein>
    <submittedName>
        <fullName evidence="1">Uncharacterized protein</fullName>
    </submittedName>
</protein>
<dbReference type="EMBL" id="UHJA01000001">
    <property type="protein sequence ID" value="SUP76846.1"/>
    <property type="molecule type" value="Genomic_DNA"/>
</dbReference>
<evidence type="ECO:0000313" key="2">
    <source>
        <dbReference type="Proteomes" id="UP000254835"/>
    </source>
</evidence>
<proteinExistence type="predicted"/>
<reference evidence="1 2" key="1">
    <citation type="submission" date="2018-06" db="EMBL/GenBank/DDBJ databases">
        <authorList>
            <consortium name="Pathogen Informatics"/>
            <person name="Doyle S."/>
        </authorList>
    </citation>
    <scope>NUCLEOTIDE SEQUENCE [LARGE SCALE GENOMIC DNA]</scope>
    <source>
        <strain evidence="1 2">NCTC11470</strain>
    </source>
</reference>
<sequence length="31" mass="3577">MLLTQQQRTTRAVARKKMSCDENIKKLAVSK</sequence>
<name>A0A380PTB8_YERFR</name>